<dbReference type="EMBL" id="CM001219">
    <property type="protein sequence ID" value="AES72710.1"/>
    <property type="molecule type" value="Genomic_DNA"/>
</dbReference>
<keyword evidence="4" id="KW-1185">Reference proteome</keyword>
<gene>
    <name evidence="2" type="ordered locus">MTR_3g094610</name>
</gene>
<accession>G7J9R8</accession>
<name>G7J9R8_MEDTR</name>
<dbReference type="PaxDb" id="3880-AES72710"/>
<organism evidence="2 4">
    <name type="scientific">Medicago truncatula</name>
    <name type="common">Barrel medic</name>
    <name type="synonym">Medicago tribuloides</name>
    <dbReference type="NCBI Taxonomy" id="3880"/>
    <lineage>
        <taxon>Eukaryota</taxon>
        <taxon>Viridiplantae</taxon>
        <taxon>Streptophyta</taxon>
        <taxon>Embryophyta</taxon>
        <taxon>Tracheophyta</taxon>
        <taxon>Spermatophyta</taxon>
        <taxon>Magnoliopsida</taxon>
        <taxon>eudicotyledons</taxon>
        <taxon>Gunneridae</taxon>
        <taxon>Pentapetalae</taxon>
        <taxon>rosids</taxon>
        <taxon>fabids</taxon>
        <taxon>Fabales</taxon>
        <taxon>Fabaceae</taxon>
        <taxon>Papilionoideae</taxon>
        <taxon>50 kb inversion clade</taxon>
        <taxon>NPAAA clade</taxon>
        <taxon>Hologalegina</taxon>
        <taxon>IRL clade</taxon>
        <taxon>Trifolieae</taxon>
        <taxon>Medicago</taxon>
    </lineage>
</organism>
<evidence type="ECO:0000313" key="4">
    <source>
        <dbReference type="Proteomes" id="UP000002051"/>
    </source>
</evidence>
<feature type="compositionally biased region" description="Polar residues" evidence="1">
    <location>
        <begin position="29"/>
        <end position="39"/>
    </location>
</feature>
<proteinExistence type="predicted"/>
<dbReference type="HOGENOM" id="CLU_2625675_0_0_1"/>
<evidence type="ECO:0000313" key="3">
    <source>
        <dbReference type="EnsemblPlants" id="AES72710"/>
    </source>
</evidence>
<reference evidence="2 4" key="2">
    <citation type="journal article" date="2014" name="BMC Genomics">
        <title>An improved genome release (version Mt4.0) for the model legume Medicago truncatula.</title>
        <authorList>
            <person name="Tang H."/>
            <person name="Krishnakumar V."/>
            <person name="Bidwell S."/>
            <person name="Rosen B."/>
            <person name="Chan A."/>
            <person name="Zhou S."/>
            <person name="Gentzbittel L."/>
            <person name="Childs K.L."/>
            <person name="Yandell M."/>
            <person name="Gundlach H."/>
            <person name="Mayer K.F."/>
            <person name="Schwartz D.C."/>
            <person name="Town C.D."/>
        </authorList>
    </citation>
    <scope>GENOME REANNOTATION</scope>
    <source>
        <strain evidence="3 4">cv. Jemalong A17</strain>
    </source>
</reference>
<reference evidence="3" key="3">
    <citation type="submission" date="2015-04" db="UniProtKB">
        <authorList>
            <consortium name="EnsemblPlants"/>
        </authorList>
    </citation>
    <scope>IDENTIFICATION</scope>
    <source>
        <strain evidence="3">cv. Jemalong A17</strain>
    </source>
</reference>
<evidence type="ECO:0000313" key="2">
    <source>
        <dbReference type="EMBL" id="AES72710.1"/>
    </source>
</evidence>
<dbReference type="EnsemblPlants" id="AES72710">
    <property type="protein sequence ID" value="AES72710"/>
    <property type="gene ID" value="MTR_3g094610"/>
</dbReference>
<feature type="region of interest" description="Disordered" evidence="1">
    <location>
        <begin position="1"/>
        <end position="44"/>
    </location>
</feature>
<reference evidence="2 4" key="1">
    <citation type="journal article" date="2011" name="Nature">
        <title>The Medicago genome provides insight into the evolution of rhizobial symbioses.</title>
        <authorList>
            <person name="Young N.D."/>
            <person name="Debelle F."/>
            <person name="Oldroyd G.E."/>
            <person name="Geurts R."/>
            <person name="Cannon S.B."/>
            <person name="Udvardi M.K."/>
            <person name="Benedito V.A."/>
            <person name="Mayer K.F."/>
            <person name="Gouzy J."/>
            <person name="Schoof H."/>
            <person name="Van de Peer Y."/>
            <person name="Proost S."/>
            <person name="Cook D.R."/>
            <person name="Meyers B.C."/>
            <person name="Spannagl M."/>
            <person name="Cheung F."/>
            <person name="De Mita S."/>
            <person name="Krishnakumar V."/>
            <person name="Gundlach H."/>
            <person name="Zhou S."/>
            <person name="Mudge J."/>
            <person name="Bharti A.K."/>
            <person name="Murray J.D."/>
            <person name="Naoumkina M.A."/>
            <person name="Rosen B."/>
            <person name="Silverstein K.A."/>
            <person name="Tang H."/>
            <person name="Rombauts S."/>
            <person name="Zhao P.X."/>
            <person name="Zhou P."/>
            <person name="Barbe V."/>
            <person name="Bardou P."/>
            <person name="Bechner M."/>
            <person name="Bellec A."/>
            <person name="Berger A."/>
            <person name="Berges H."/>
            <person name="Bidwell S."/>
            <person name="Bisseling T."/>
            <person name="Choisne N."/>
            <person name="Couloux A."/>
            <person name="Denny R."/>
            <person name="Deshpande S."/>
            <person name="Dai X."/>
            <person name="Doyle J.J."/>
            <person name="Dudez A.M."/>
            <person name="Farmer A.D."/>
            <person name="Fouteau S."/>
            <person name="Franken C."/>
            <person name="Gibelin C."/>
            <person name="Gish J."/>
            <person name="Goldstein S."/>
            <person name="Gonzalez A.J."/>
            <person name="Green P.J."/>
            <person name="Hallab A."/>
            <person name="Hartog M."/>
            <person name="Hua A."/>
            <person name="Humphray S.J."/>
            <person name="Jeong D.H."/>
            <person name="Jing Y."/>
            <person name="Jocker A."/>
            <person name="Kenton S.M."/>
            <person name="Kim D.J."/>
            <person name="Klee K."/>
            <person name="Lai H."/>
            <person name="Lang C."/>
            <person name="Lin S."/>
            <person name="Macmil S.L."/>
            <person name="Magdelenat G."/>
            <person name="Matthews L."/>
            <person name="McCorrison J."/>
            <person name="Monaghan E.L."/>
            <person name="Mun J.H."/>
            <person name="Najar F.Z."/>
            <person name="Nicholson C."/>
            <person name="Noirot C."/>
            <person name="O'Bleness M."/>
            <person name="Paule C.R."/>
            <person name="Poulain J."/>
            <person name="Prion F."/>
            <person name="Qin B."/>
            <person name="Qu C."/>
            <person name="Retzel E.F."/>
            <person name="Riddle C."/>
            <person name="Sallet E."/>
            <person name="Samain S."/>
            <person name="Samson N."/>
            <person name="Sanders I."/>
            <person name="Saurat O."/>
            <person name="Scarpelli C."/>
            <person name="Schiex T."/>
            <person name="Segurens B."/>
            <person name="Severin A.J."/>
            <person name="Sherrier D.J."/>
            <person name="Shi R."/>
            <person name="Sims S."/>
            <person name="Singer S.R."/>
            <person name="Sinharoy S."/>
            <person name="Sterck L."/>
            <person name="Viollet A."/>
            <person name="Wang B.B."/>
            <person name="Wang K."/>
            <person name="Wang M."/>
            <person name="Wang X."/>
            <person name="Warfsmann J."/>
            <person name="Weissenbach J."/>
            <person name="White D.D."/>
            <person name="White J.D."/>
            <person name="Wiley G.B."/>
            <person name="Wincker P."/>
            <person name="Xing Y."/>
            <person name="Yang L."/>
            <person name="Yao Z."/>
            <person name="Ying F."/>
            <person name="Zhai J."/>
            <person name="Zhou L."/>
            <person name="Zuber A."/>
            <person name="Denarie J."/>
            <person name="Dixon R.A."/>
            <person name="May G.D."/>
            <person name="Schwartz D.C."/>
            <person name="Rogers J."/>
            <person name="Quetier F."/>
            <person name="Town C.D."/>
            <person name="Roe B.A."/>
        </authorList>
    </citation>
    <scope>NUCLEOTIDE SEQUENCE [LARGE SCALE GENOMIC DNA]</scope>
    <source>
        <strain evidence="2">A17</strain>
        <strain evidence="3 4">cv. Jemalong A17</strain>
    </source>
</reference>
<dbReference type="AlphaFoldDB" id="G7J9R8"/>
<evidence type="ECO:0000256" key="1">
    <source>
        <dbReference type="SAM" id="MobiDB-lite"/>
    </source>
</evidence>
<protein>
    <submittedName>
        <fullName evidence="2 3">Uncharacterized protein</fullName>
    </submittedName>
</protein>
<dbReference type="Proteomes" id="UP000002051">
    <property type="component" value="Chromosome 3"/>
</dbReference>
<sequence>MRTATSKYGSPPLPIMNSSKGHVNKYQRRTSQGGLTSSPHLPKPRDVLFDRNSYRLNLAYNLWGPGPASTNNVSSCQL</sequence>